<sequence>MSFKTKTKATTKNKKKQKKVNKFTKDHVPEDVKGTKKAFEVHLCLVAVIDSIDFLPPPPTLEQKREFLKGIGKVNAFLTGNMAKFNIVNKEVNKRMDRLKTEAQSFKHLRKEVLRVPQEALCAICASFVRLGIECIRVDAMGDSSSMYNAVMKRIAIRMFQLAIGCRGYIDHGIVDTYWSDDAWLDVLFDYYFFEHLERKQKREEKRPGQLLLDRSNANFKRRAMR</sequence>
<dbReference type="Proteomes" id="UP001437256">
    <property type="component" value="Unassembled WGS sequence"/>
</dbReference>
<proteinExistence type="predicted"/>
<accession>A0ABR2Z5N9</accession>
<keyword evidence="4" id="KW-1185">Reference proteome</keyword>
<name>A0ABR2Z5N9_9AGAR</name>
<comment type="caution">
    <text evidence="3">The sequence shown here is derived from an EMBL/GenBank/DDBJ whole genome shotgun (WGS) entry which is preliminary data.</text>
</comment>
<organism evidence="3 4">
    <name type="scientific">Marasmius tenuissimus</name>
    <dbReference type="NCBI Taxonomy" id="585030"/>
    <lineage>
        <taxon>Eukaryota</taxon>
        <taxon>Fungi</taxon>
        <taxon>Dikarya</taxon>
        <taxon>Basidiomycota</taxon>
        <taxon>Agaricomycotina</taxon>
        <taxon>Agaricomycetes</taxon>
        <taxon>Agaricomycetidae</taxon>
        <taxon>Agaricales</taxon>
        <taxon>Marasmiineae</taxon>
        <taxon>Marasmiaceae</taxon>
        <taxon>Marasmius</taxon>
    </lineage>
</organism>
<gene>
    <name evidence="3" type="ORF">AAF712_016456</name>
</gene>
<evidence type="ECO:0000256" key="2">
    <source>
        <dbReference type="SAM" id="MobiDB-lite"/>
    </source>
</evidence>
<protein>
    <submittedName>
        <fullName evidence="3">Uncharacterized protein</fullName>
    </submittedName>
</protein>
<feature type="compositionally biased region" description="Basic residues" evidence="2">
    <location>
        <begin position="1"/>
        <end position="22"/>
    </location>
</feature>
<feature type="non-terminal residue" evidence="3">
    <location>
        <position position="226"/>
    </location>
</feature>
<keyword evidence="1" id="KW-0175">Coiled coil</keyword>
<feature type="coiled-coil region" evidence="1">
    <location>
        <begin position="82"/>
        <end position="109"/>
    </location>
</feature>
<evidence type="ECO:0000256" key="1">
    <source>
        <dbReference type="SAM" id="Coils"/>
    </source>
</evidence>
<evidence type="ECO:0000313" key="4">
    <source>
        <dbReference type="Proteomes" id="UP001437256"/>
    </source>
</evidence>
<dbReference type="EMBL" id="JBBXMP010000810">
    <property type="protein sequence ID" value="KAL0056927.1"/>
    <property type="molecule type" value="Genomic_DNA"/>
</dbReference>
<evidence type="ECO:0000313" key="3">
    <source>
        <dbReference type="EMBL" id="KAL0056927.1"/>
    </source>
</evidence>
<reference evidence="3 4" key="1">
    <citation type="submission" date="2024-05" db="EMBL/GenBank/DDBJ databases">
        <title>A draft genome resource for the thread blight pathogen Marasmius tenuissimus strain MS-2.</title>
        <authorList>
            <person name="Yulfo-Soto G.E."/>
            <person name="Baruah I.K."/>
            <person name="Amoako-Attah I."/>
            <person name="Bukari Y."/>
            <person name="Meinhardt L.W."/>
            <person name="Bailey B.A."/>
            <person name="Cohen S.P."/>
        </authorList>
    </citation>
    <scope>NUCLEOTIDE SEQUENCE [LARGE SCALE GENOMIC DNA]</scope>
    <source>
        <strain evidence="3 4">MS-2</strain>
    </source>
</reference>
<feature type="region of interest" description="Disordered" evidence="2">
    <location>
        <begin position="1"/>
        <end position="24"/>
    </location>
</feature>